<dbReference type="PANTHER" id="PTHR31157">
    <property type="entry name" value="SCP DOMAIN-CONTAINING PROTEIN"/>
    <property type="match status" value="1"/>
</dbReference>
<keyword evidence="2" id="KW-0472">Membrane</keyword>
<feature type="domain" description="SCP" evidence="3">
    <location>
        <begin position="63"/>
        <end position="174"/>
    </location>
</feature>
<evidence type="ECO:0000259" key="3">
    <source>
        <dbReference type="Pfam" id="PF00188"/>
    </source>
</evidence>
<feature type="transmembrane region" description="Helical" evidence="2">
    <location>
        <begin position="334"/>
        <end position="352"/>
    </location>
</feature>
<feature type="transmembrane region" description="Helical" evidence="2">
    <location>
        <begin position="31"/>
        <end position="53"/>
    </location>
</feature>
<dbReference type="Proteomes" id="UP000177528">
    <property type="component" value="Unassembled WGS sequence"/>
</dbReference>
<feature type="region of interest" description="Disordered" evidence="1">
    <location>
        <begin position="213"/>
        <end position="251"/>
    </location>
</feature>
<reference evidence="4 5" key="1">
    <citation type="journal article" date="2016" name="Nat. Commun.">
        <title>Thousands of microbial genomes shed light on interconnected biogeochemical processes in an aquifer system.</title>
        <authorList>
            <person name="Anantharaman K."/>
            <person name="Brown C.T."/>
            <person name="Hug L.A."/>
            <person name="Sharon I."/>
            <person name="Castelle C.J."/>
            <person name="Probst A.J."/>
            <person name="Thomas B.C."/>
            <person name="Singh A."/>
            <person name="Wilkins M.J."/>
            <person name="Karaoz U."/>
            <person name="Brodie E.L."/>
            <person name="Williams K.H."/>
            <person name="Hubbard S.S."/>
            <person name="Banfield J.F."/>
        </authorList>
    </citation>
    <scope>NUCLEOTIDE SEQUENCE [LARGE SCALE GENOMIC DNA]</scope>
</reference>
<evidence type="ECO:0000313" key="4">
    <source>
        <dbReference type="EMBL" id="OGY34302.1"/>
    </source>
</evidence>
<dbReference type="EMBL" id="MHHR01000016">
    <property type="protein sequence ID" value="OGY34302.1"/>
    <property type="molecule type" value="Genomic_DNA"/>
</dbReference>
<accession>A0A1G1X2Q5</accession>
<evidence type="ECO:0000313" key="5">
    <source>
        <dbReference type="Proteomes" id="UP000177528"/>
    </source>
</evidence>
<dbReference type="InterPro" id="IPR035940">
    <property type="entry name" value="CAP_sf"/>
</dbReference>
<dbReference type="SUPFAM" id="SSF55797">
    <property type="entry name" value="PR-1-like"/>
    <property type="match status" value="1"/>
</dbReference>
<evidence type="ECO:0000256" key="1">
    <source>
        <dbReference type="SAM" id="MobiDB-lite"/>
    </source>
</evidence>
<feature type="compositionally biased region" description="Low complexity" evidence="1">
    <location>
        <begin position="226"/>
        <end position="240"/>
    </location>
</feature>
<organism evidence="4 5">
    <name type="scientific">Candidatus Andersenbacteria bacterium RIFCSPHIGHO2_12_FULL_45_11</name>
    <dbReference type="NCBI Taxonomy" id="1797281"/>
    <lineage>
        <taxon>Bacteria</taxon>
        <taxon>Candidatus Anderseniibacteriota</taxon>
    </lineage>
</organism>
<feature type="transmembrane region" description="Helical" evidence="2">
    <location>
        <begin position="359"/>
        <end position="377"/>
    </location>
</feature>
<sequence length="378" mass="40089">MAGAKSYFIPHTDNGHWPHLLRHHHLAKVSAILILLKVSALGIVALTPTTAYLSTITTSRVVQLTNDERKKIGASTLTVNSKLTQAAQQKGQDMLANQYFAHISPSGVTPWFWMKKSGYSYSVAGENLAIDFVDAEDVVTAWLNSPTHKANMLSKDYTETGVAVVSGSFQGGTSIVVVHMFGLPQGSSAPAPQATPTPTKATPTPVPIVAAATSKPKPIETTQAKPTPAITPVAASTAPSTPTPTPSPSPLLEPTLLLPPANSTPPSLLLSPAFDRNEIALLHTDSDTPWQVFSAQSPITLDHTVITTTPSFSTQEDSLLHTVPFTILSFSRKATAGILITVAILLSLAILVRIRIQHPALITHASLVIMLASILLIA</sequence>
<dbReference type="PANTHER" id="PTHR31157:SF1">
    <property type="entry name" value="SCP DOMAIN-CONTAINING PROTEIN"/>
    <property type="match status" value="1"/>
</dbReference>
<feature type="compositionally biased region" description="Pro residues" evidence="1">
    <location>
        <begin position="241"/>
        <end position="251"/>
    </location>
</feature>
<name>A0A1G1X2Q5_9BACT</name>
<evidence type="ECO:0000256" key="2">
    <source>
        <dbReference type="SAM" id="Phobius"/>
    </source>
</evidence>
<dbReference type="Pfam" id="PF00188">
    <property type="entry name" value="CAP"/>
    <property type="match status" value="1"/>
</dbReference>
<keyword evidence="2" id="KW-0812">Transmembrane</keyword>
<proteinExistence type="predicted"/>
<comment type="caution">
    <text evidence="4">The sequence shown here is derived from an EMBL/GenBank/DDBJ whole genome shotgun (WGS) entry which is preliminary data.</text>
</comment>
<keyword evidence="2" id="KW-1133">Transmembrane helix</keyword>
<dbReference type="InterPro" id="IPR014044">
    <property type="entry name" value="CAP_dom"/>
</dbReference>
<gene>
    <name evidence="4" type="ORF">A3D99_04515</name>
</gene>
<protein>
    <recommendedName>
        <fullName evidence="3">SCP domain-containing protein</fullName>
    </recommendedName>
</protein>
<dbReference type="Gene3D" id="3.40.33.10">
    <property type="entry name" value="CAP"/>
    <property type="match status" value="1"/>
</dbReference>
<dbReference type="AlphaFoldDB" id="A0A1G1X2Q5"/>
<dbReference type="CDD" id="cd05379">
    <property type="entry name" value="CAP_bacterial"/>
    <property type="match status" value="1"/>
</dbReference>